<evidence type="ECO:0000313" key="1">
    <source>
        <dbReference type="EMBL" id="QLK01529.1"/>
    </source>
</evidence>
<dbReference type="EMBL" id="CP058905">
    <property type="protein sequence ID" value="QLK01529.1"/>
    <property type="molecule type" value="Genomic_DNA"/>
</dbReference>
<protein>
    <submittedName>
        <fullName evidence="1">DUF1062 domain-containing protein</fullName>
    </submittedName>
</protein>
<dbReference type="InterPro" id="IPR009412">
    <property type="entry name" value="DUF1062"/>
</dbReference>
<name>A0A7D6GPP8_9ACTN</name>
<proteinExistence type="predicted"/>
<dbReference type="Pfam" id="PF06353">
    <property type="entry name" value="DUF1062"/>
    <property type="match status" value="1"/>
</dbReference>
<gene>
    <name evidence="1" type="ORF">HZU44_18735</name>
</gene>
<reference evidence="1" key="1">
    <citation type="submission" date="2020-08" db="EMBL/GenBank/DDBJ databases">
        <title>A bifunctional nitrone conjugated secondary metabolite targeting the ribosome.</title>
        <authorList>
            <person name="Limbrick E.M."/>
            <person name="Graf M."/>
            <person name="Derewacz D.K."/>
            <person name="Nguyen F."/>
            <person name="Spraggins J.M."/>
            <person name="Wieland M."/>
            <person name="Ynigez-Gutierrez A.E."/>
            <person name="Reisman B.J."/>
            <person name="Zinshteyn B."/>
            <person name="McCulloch K."/>
            <person name="Iverson T.M."/>
            <person name="Green R."/>
            <person name="Wilson D.N."/>
            <person name="Bachmann B.O."/>
        </authorList>
    </citation>
    <scope>NUCLEOTIDE SEQUENCE</scope>
    <source>
        <strain evidence="1">Africana</strain>
    </source>
</reference>
<dbReference type="AlphaFoldDB" id="A0A7D6GPP8"/>
<accession>A0A7D6GPP8</accession>
<sequence length="214" mass="24092">MNSSRDIRVPADGTGPGIDRKALWVVTELGLPTIVKACVSCRSTRHHPTGKIRVNANHKLLDVWLLIGCELCGRTWKVPVHERVNVRALEHERLLMFENNDPAIVRQLTMDATLAHKAAYQLDWTGTWQLDTDTPFYDLQHEDAAPIEVIIRFELPAPVRVERLLTTGFGLSRPAVRDMVDSGRIRLPLPIDAKAREDFTFLVVTAPPPSPEPR</sequence>
<organism evidence="1">
    <name type="scientific">Micromonospora carbonacea</name>
    <dbReference type="NCBI Taxonomy" id="47853"/>
    <lineage>
        <taxon>Bacteria</taxon>
        <taxon>Bacillati</taxon>
        <taxon>Actinomycetota</taxon>
        <taxon>Actinomycetes</taxon>
        <taxon>Micromonosporales</taxon>
        <taxon>Micromonosporaceae</taxon>
        <taxon>Micromonospora</taxon>
    </lineage>
</organism>